<dbReference type="Proteomes" id="UP000248168">
    <property type="component" value="Unassembled WGS sequence"/>
</dbReference>
<evidence type="ECO:0000313" key="2">
    <source>
        <dbReference type="EMBL" id="SPP66322.1"/>
    </source>
</evidence>
<keyword evidence="1" id="KW-0732">Signal</keyword>
<sequence>MKRNTSRGVVLFLLMVPTVVWALDHDNLDPNRPIAIEDAYVVPKGEIGVEGGLLFSDRKRGDSRLVFQPQLIIGAFNNTQLELSSDVSTDPRSVVGDDKSGNLTVGALYNFNTETLSLPAFAARVQLGFPTGVSAKGVDTALTGVMTRSFGQWRTHVNVGYTFLGSPQGMERVGAYRVVAAVSYPLGYPTSFRDTIIANVFTRQSDLLGQRNPTGIGIGLRHQVSSRVVADVGIGSELIGPADRSVFFSTIGLSVGF</sequence>
<reference evidence="3" key="1">
    <citation type="submission" date="2018-04" db="EMBL/GenBank/DDBJ databases">
        <authorList>
            <person name="Lucker S."/>
            <person name="Sakoula D."/>
        </authorList>
    </citation>
    <scope>NUCLEOTIDE SEQUENCE [LARGE SCALE GENOMIC DNA]</scope>
</reference>
<gene>
    <name evidence="2" type="ORF">NITLEN_60125</name>
</gene>
<evidence type="ECO:0000313" key="3">
    <source>
        <dbReference type="Proteomes" id="UP000248168"/>
    </source>
</evidence>
<dbReference type="RefSeq" id="WP_146216219.1">
    <property type="nucleotide sequence ID" value="NZ_OUNR01000019.1"/>
</dbReference>
<name>A0A330LAI5_9BACT</name>
<dbReference type="InterPro" id="IPR025737">
    <property type="entry name" value="FApF"/>
</dbReference>
<accession>A0A330LAI5</accession>
<dbReference type="OrthoDB" id="9773304at2"/>
<dbReference type="AlphaFoldDB" id="A0A330LAI5"/>
<dbReference type="EMBL" id="OUNR01000019">
    <property type="protein sequence ID" value="SPP66322.1"/>
    <property type="molecule type" value="Genomic_DNA"/>
</dbReference>
<keyword evidence="3" id="KW-1185">Reference proteome</keyword>
<dbReference type="InParanoid" id="A0A330LAI5"/>
<protein>
    <recommendedName>
        <fullName evidence="4">Transporter</fullName>
    </recommendedName>
</protein>
<feature type="chain" id="PRO_5016390909" description="Transporter" evidence="1">
    <location>
        <begin position="23"/>
        <end position="257"/>
    </location>
</feature>
<evidence type="ECO:0008006" key="4">
    <source>
        <dbReference type="Google" id="ProtNLM"/>
    </source>
</evidence>
<feature type="signal peptide" evidence="1">
    <location>
        <begin position="1"/>
        <end position="22"/>
    </location>
</feature>
<evidence type="ECO:0000256" key="1">
    <source>
        <dbReference type="SAM" id="SignalP"/>
    </source>
</evidence>
<organism evidence="2 3">
    <name type="scientific">Nitrospira lenta</name>
    <dbReference type="NCBI Taxonomy" id="1436998"/>
    <lineage>
        <taxon>Bacteria</taxon>
        <taxon>Pseudomonadati</taxon>
        <taxon>Nitrospirota</taxon>
        <taxon>Nitrospiria</taxon>
        <taxon>Nitrospirales</taxon>
        <taxon>Nitrospiraceae</taxon>
        <taxon>Nitrospira</taxon>
    </lineage>
</organism>
<dbReference type="Pfam" id="PF13557">
    <property type="entry name" value="Phenol_MetA_deg"/>
    <property type="match status" value="1"/>
</dbReference>
<proteinExistence type="predicted"/>